<organism evidence="4 5">
    <name type="scientific">Rossellomorea pakistanensis</name>
    <dbReference type="NCBI Taxonomy" id="992288"/>
    <lineage>
        <taxon>Bacteria</taxon>
        <taxon>Bacillati</taxon>
        <taxon>Bacillota</taxon>
        <taxon>Bacilli</taxon>
        <taxon>Bacillales</taxon>
        <taxon>Bacillaceae</taxon>
        <taxon>Rossellomorea</taxon>
    </lineage>
</organism>
<proteinExistence type="predicted"/>
<feature type="domain" description="Cell wall-active antibiotics response LiaF-like C-terminal" evidence="2">
    <location>
        <begin position="151"/>
        <end position="263"/>
    </location>
</feature>
<evidence type="ECO:0000259" key="3">
    <source>
        <dbReference type="Pfam" id="PF22570"/>
    </source>
</evidence>
<dbReference type="InterPro" id="IPR024425">
    <property type="entry name" value="LiaF-like_C"/>
</dbReference>
<gene>
    <name evidence="4" type="ORF">JOC86_002991</name>
</gene>
<feature type="transmembrane region" description="Helical" evidence="1">
    <location>
        <begin position="9"/>
        <end position="31"/>
    </location>
</feature>
<dbReference type="InterPro" id="IPR047793">
    <property type="entry name" value="LiaF_C"/>
</dbReference>
<dbReference type="NCBIfam" id="NF040535">
    <property type="entry name" value="LiaF_C_term"/>
    <property type="match status" value="1"/>
</dbReference>
<comment type="caution">
    <text evidence="4">The sequence shown here is derived from an EMBL/GenBank/DDBJ whole genome shotgun (WGS) entry which is preliminary data.</text>
</comment>
<keyword evidence="5" id="KW-1185">Reference proteome</keyword>
<evidence type="ECO:0000256" key="1">
    <source>
        <dbReference type="SAM" id="Phobius"/>
    </source>
</evidence>
<feature type="transmembrane region" description="Helical" evidence="1">
    <location>
        <begin position="67"/>
        <end position="88"/>
    </location>
</feature>
<feature type="domain" description="LiaF transmembrane" evidence="3">
    <location>
        <begin position="11"/>
        <end position="115"/>
    </location>
</feature>
<dbReference type="Proteomes" id="UP001646157">
    <property type="component" value="Unassembled WGS sequence"/>
</dbReference>
<dbReference type="Pfam" id="PF22570">
    <property type="entry name" value="LiaF-TM"/>
    <property type="match status" value="1"/>
</dbReference>
<evidence type="ECO:0000259" key="2">
    <source>
        <dbReference type="Pfam" id="PF09922"/>
    </source>
</evidence>
<reference evidence="4 5" key="1">
    <citation type="submission" date="2021-01" db="EMBL/GenBank/DDBJ databases">
        <title>Genomic Encyclopedia of Type Strains, Phase IV (KMG-IV): sequencing the most valuable type-strain genomes for metagenomic binning, comparative biology and taxonomic classification.</title>
        <authorList>
            <person name="Goeker M."/>
        </authorList>
    </citation>
    <scope>NUCLEOTIDE SEQUENCE [LARGE SCALE GENOMIC DNA]</scope>
    <source>
        <strain evidence="4 5">DSM 24834</strain>
    </source>
</reference>
<dbReference type="Pfam" id="PF09922">
    <property type="entry name" value="LiaF-like_C"/>
    <property type="match status" value="1"/>
</dbReference>
<dbReference type="InterPro" id="IPR016975">
    <property type="entry name" value="Cell_wall_LiaF"/>
</dbReference>
<dbReference type="PIRSF" id="PIRSF031509">
    <property type="entry name" value="Cell_wall_LiaF/YvqF"/>
    <property type="match status" value="1"/>
</dbReference>
<evidence type="ECO:0000313" key="5">
    <source>
        <dbReference type="Proteomes" id="UP001646157"/>
    </source>
</evidence>
<protein>
    <submittedName>
        <fullName evidence="4">Lia operon protein LiaF</fullName>
    </submittedName>
</protein>
<sequence length="266" mass="30847">MKTNGRRQWFFSAFLLLIGIMLLLINIGVISLEIKEIIVRILPVLFVSTGIKWIVDSFRYRSSGKIMAGLFVGILGGLKILDQLQLVTFSYSDWWRLWPVFIIAIAFQGLFWKKKIRVNIAPHDNDEKTVIKNKIKSQTKKKHKRNHHNVFIGELKFKDPNWPLEPMSIHNGIGNYYFDLSKAYIPEGETPILIKGWMGELKMLVPEDVAVEIDVCVSVGEIRLFDRKSSEVSPQYYYRSPDYEEANKRIRMSIAIKIGSVRIMRV</sequence>
<keyword evidence="1" id="KW-0812">Transmembrane</keyword>
<dbReference type="EMBL" id="JAFBDZ010000003">
    <property type="protein sequence ID" value="MBM7586439.1"/>
    <property type="molecule type" value="Genomic_DNA"/>
</dbReference>
<keyword evidence="1" id="KW-0472">Membrane</keyword>
<name>A0ABS2NF08_9BACI</name>
<keyword evidence="1" id="KW-1133">Transmembrane helix</keyword>
<accession>A0ABS2NF08</accession>
<evidence type="ECO:0000313" key="4">
    <source>
        <dbReference type="EMBL" id="MBM7586439.1"/>
    </source>
</evidence>
<dbReference type="InterPro" id="IPR054331">
    <property type="entry name" value="LiaF_TM"/>
</dbReference>
<dbReference type="RefSeq" id="WP_205173660.1">
    <property type="nucleotide sequence ID" value="NZ_JAFBDZ010000003.1"/>
</dbReference>
<feature type="transmembrane region" description="Helical" evidence="1">
    <location>
        <begin position="94"/>
        <end position="112"/>
    </location>
</feature>
<feature type="transmembrane region" description="Helical" evidence="1">
    <location>
        <begin position="37"/>
        <end position="55"/>
    </location>
</feature>